<organism evidence="1 2">
    <name type="scientific">Methylorubrum populi</name>
    <dbReference type="NCBI Taxonomy" id="223967"/>
    <lineage>
        <taxon>Bacteria</taxon>
        <taxon>Pseudomonadati</taxon>
        <taxon>Pseudomonadota</taxon>
        <taxon>Alphaproteobacteria</taxon>
        <taxon>Hyphomicrobiales</taxon>
        <taxon>Methylobacteriaceae</taxon>
        <taxon>Methylorubrum</taxon>
    </lineage>
</organism>
<name>A0A160PKG2_9HYPH</name>
<accession>A0A160PKG2</accession>
<dbReference type="Proteomes" id="UP000218288">
    <property type="component" value="Chromosome"/>
</dbReference>
<reference evidence="1 2" key="1">
    <citation type="journal article" date="2016" name="Genome Announc.">
        <title>Complete Genome Sequence of Methylobacterium populi P-1M, Isolated from Pink-Pigmented Household Biofilm.</title>
        <authorList>
            <person name="Morohoshi T."/>
            <person name="Ikeda T."/>
        </authorList>
    </citation>
    <scope>NUCLEOTIDE SEQUENCE [LARGE SCALE GENOMIC DNA]</scope>
    <source>
        <strain evidence="1 2">P-1M</strain>
    </source>
</reference>
<dbReference type="RefSeq" id="WP_096486566.1">
    <property type="nucleotide sequence ID" value="NZ_AP014809.1"/>
</dbReference>
<dbReference type="AlphaFoldDB" id="A0A160PKG2"/>
<dbReference type="OrthoDB" id="7982169at2"/>
<evidence type="ECO:0000313" key="2">
    <source>
        <dbReference type="Proteomes" id="UP000218288"/>
    </source>
</evidence>
<evidence type="ECO:0000313" key="1">
    <source>
        <dbReference type="EMBL" id="BAU92681.1"/>
    </source>
</evidence>
<gene>
    <name evidence="1" type="ORF">MPPM_4076</name>
</gene>
<protein>
    <submittedName>
        <fullName evidence="1">Uncharacterized protein</fullName>
    </submittedName>
</protein>
<sequence>MNTSFGDARRLHVLSLVALLSVVTPPRSRAADGTMSEHEIAPGMVIRGLVTAAGARAFRLIVRGTLVASLTARDGAPPTGYCLVGEWLSVLEAVAAPWRAFAGETSPRNFGPPRRSHSERSPFVARFPARQARLTGPKLVRFLAECTASLGAKDSMRGDEIALVVGTPETRVRIACSGAELHVLVHRERRLVMAGTLSRLDLSRPGRTRCCIGRQWLPELLDWFWAVSDDVDPADLVRFCQGAASDRP</sequence>
<dbReference type="EMBL" id="AP014809">
    <property type="protein sequence ID" value="BAU92681.1"/>
    <property type="molecule type" value="Genomic_DNA"/>
</dbReference>
<proteinExistence type="predicted"/>